<evidence type="ECO:0000256" key="5">
    <source>
        <dbReference type="ARBA" id="ARBA00022857"/>
    </source>
</evidence>
<evidence type="ECO:0000256" key="7">
    <source>
        <dbReference type="ARBA" id="ARBA00048933"/>
    </source>
</evidence>
<feature type="binding site" evidence="9">
    <location>
        <position position="48"/>
    </location>
    <ligand>
        <name>FAD</name>
        <dbReference type="ChEBI" id="CHEBI:57692"/>
    </ligand>
</feature>
<reference evidence="11 12" key="1">
    <citation type="journal article" date="2019" name="BMC Genomics">
        <title>Chromosome level assembly and comparative genome analysis confirm lager-brewing yeasts originated from a single hybridization.</title>
        <authorList>
            <person name="Salazar A.N."/>
            <person name="Gorter de Vries A.R."/>
            <person name="van den Broek M."/>
            <person name="Brouwers N."/>
            <person name="de la Torre Cortes P."/>
            <person name="Kuijpers N.G.A."/>
            <person name="Daran J.G."/>
            <person name="Abeel T."/>
        </authorList>
    </citation>
    <scope>NUCLEOTIDE SEQUENCE [LARGE SCALE GENOMIC DNA]</scope>
    <source>
        <strain evidence="11 12">CBS 1483</strain>
    </source>
</reference>
<evidence type="ECO:0000256" key="1">
    <source>
        <dbReference type="ARBA" id="ARBA00001974"/>
    </source>
</evidence>
<evidence type="ECO:0000256" key="9">
    <source>
        <dbReference type="PIRSR" id="PIRSR000362-1"/>
    </source>
</evidence>
<feature type="binding site" evidence="9">
    <location>
        <position position="26"/>
    </location>
    <ligand>
        <name>FAD</name>
        <dbReference type="ChEBI" id="CHEBI:57692"/>
    </ligand>
</feature>
<keyword evidence="4 8" id="KW-0274">FAD</keyword>
<evidence type="ECO:0000256" key="4">
    <source>
        <dbReference type="ARBA" id="ARBA00022827"/>
    </source>
</evidence>
<comment type="catalytic activity">
    <reaction evidence="7 8">
        <text>2 reduced [adrenodoxin] + NADP(+) + H(+) = 2 oxidized [adrenodoxin] + NADPH</text>
        <dbReference type="Rhea" id="RHEA:42312"/>
        <dbReference type="Rhea" id="RHEA-COMP:9998"/>
        <dbReference type="Rhea" id="RHEA-COMP:9999"/>
        <dbReference type="ChEBI" id="CHEBI:15378"/>
        <dbReference type="ChEBI" id="CHEBI:33737"/>
        <dbReference type="ChEBI" id="CHEBI:33738"/>
        <dbReference type="ChEBI" id="CHEBI:57783"/>
        <dbReference type="ChEBI" id="CHEBI:58349"/>
        <dbReference type="EC" id="1.18.1.6"/>
    </reaction>
</comment>
<comment type="cofactor">
    <cofactor evidence="1 8 9">
        <name>FAD</name>
        <dbReference type="ChEBI" id="CHEBI:57692"/>
    </cofactor>
</comment>
<dbReference type="GO" id="GO:0016491">
    <property type="term" value="F:oxidoreductase activity"/>
    <property type="evidence" value="ECO:0007669"/>
    <property type="project" value="UniProtKB-KW"/>
</dbReference>
<feature type="binding site" evidence="9">
    <location>
        <begin position="414"/>
        <end position="416"/>
    </location>
    <ligand>
        <name>FAD</name>
        <dbReference type="ChEBI" id="CHEBI:57692"/>
    </ligand>
</feature>
<dbReference type="Gene3D" id="3.40.50.720">
    <property type="entry name" value="NAD(P)-binding Rossmann-like Domain"/>
    <property type="match status" value="1"/>
</dbReference>
<feature type="binding site" evidence="10">
    <location>
        <position position="414"/>
    </location>
    <ligand>
        <name>NADP(+)</name>
        <dbReference type="ChEBI" id="CHEBI:58349"/>
    </ligand>
</feature>
<organism evidence="11 12">
    <name type="scientific">Saccharomyces pastorianus</name>
    <name type="common">Lager yeast</name>
    <name type="synonym">Saccharomyces cerevisiae x Saccharomyces eubayanus</name>
    <dbReference type="NCBI Taxonomy" id="27292"/>
    <lineage>
        <taxon>Eukaryota</taxon>
        <taxon>Fungi</taxon>
        <taxon>Dikarya</taxon>
        <taxon>Ascomycota</taxon>
        <taxon>Saccharomycotina</taxon>
        <taxon>Saccharomycetes</taxon>
        <taxon>Saccharomycetales</taxon>
        <taxon>Saccharomycetaceae</taxon>
        <taxon>Saccharomyces</taxon>
    </lineage>
</organism>
<dbReference type="Pfam" id="PF13450">
    <property type="entry name" value="NAD_binding_8"/>
    <property type="match status" value="1"/>
</dbReference>
<feature type="binding site" evidence="9">
    <location>
        <position position="56"/>
    </location>
    <ligand>
        <name>FAD</name>
        <dbReference type="ChEBI" id="CHEBI:57692"/>
    </ligand>
</feature>
<dbReference type="InterPro" id="IPR036188">
    <property type="entry name" value="FAD/NAD-bd_sf"/>
</dbReference>
<dbReference type="SUPFAM" id="SSF51971">
    <property type="entry name" value="Nucleotide-binding domain"/>
    <property type="match status" value="1"/>
</dbReference>
<dbReference type="InterPro" id="IPR055275">
    <property type="entry name" value="Ferredox_Rdtase"/>
</dbReference>
<feature type="binding site" evidence="10">
    <location>
        <position position="235"/>
    </location>
    <ligand>
        <name>NADP(+)</name>
        <dbReference type="ChEBI" id="CHEBI:58349"/>
    </ligand>
</feature>
<feature type="binding site" evidence="10">
    <location>
        <begin position="177"/>
        <end position="180"/>
    </location>
    <ligand>
        <name>NADP(+)</name>
        <dbReference type="ChEBI" id="CHEBI:58349"/>
    </ligand>
</feature>
<protein>
    <recommendedName>
        <fullName evidence="8">NADPH:adrenodoxin oxidoreductase, mitochondrial</fullName>
        <ecNumber evidence="8">1.18.1.6</ecNumber>
    </recommendedName>
</protein>
<name>A0A6C1DQK0_SACPS</name>
<evidence type="ECO:0000256" key="6">
    <source>
        <dbReference type="ARBA" id="ARBA00023002"/>
    </source>
</evidence>
<evidence type="ECO:0000256" key="8">
    <source>
        <dbReference type="PIRNR" id="PIRNR000362"/>
    </source>
</evidence>
<dbReference type="PANTHER" id="PTHR48467">
    <property type="entry name" value="GLUTAMATE SYNTHASE 1 [NADH], CHLOROPLASTIC-LIKE"/>
    <property type="match status" value="1"/>
</dbReference>
<keyword evidence="5 8" id="KW-0521">NADP</keyword>
<evidence type="ECO:0000256" key="2">
    <source>
        <dbReference type="ARBA" id="ARBA00008312"/>
    </source>
</evidence>
<dbReference type="OrthoDB" id="333024at2759"/>
<dbReference type="PANTHER" id="PTHR48467:SF1">
    <property type="entry name" value="GLUTAMATE SYNTHASE 1 [NADH], CHLOROPLASTIC-LIKE"/>
    <property type="match status" value="1"/>
</dbReference>
<sequence>MSFVQIRHISSQINRKTVSIVGSGPSGFYTAYHLLKKSPIPLNVTIWEKLPVPFGLSRYGVAPDHPEVKNCEETFTTCAEEFSSPTNQKHKFSFVGGITIGKEILLKELLDNQDAVILSYGCTGDRKLNIPGELGTKGVFSSREFVNWYNGHPDFAKDKRFTDFDWSKVSKVGIIGNGNVALDITRVLISNQIDEIWENTDISSLALNLLRRAPVKDVKLIARRDFVHSKFTNKELRELWELEKYGIRGRIDPKFFQKEMFDPSKYDRAFNRRVEMCSEYLKPFNERSKKNYKKAPPPSSGYDKFWELDYLKTPLKINKDDFGAINSLSLCNNQLNEDNSLQPLKDVNNIMTYKVDLLITSLGYAGVPMPEFSKLSIGFDKDHIANKQGRVLTSSGEIFPHLYASGWIRKGSQGVIASTMQDAFEVGDRVIQDLVVSGALSLENSIDLSNIKHTTWKDWERINKNELLRGKKEHKTRSKFLTFEELWNGVEGI</sequence>
<accession>A0A6C1DQK0</accession>
<dbReference type="Proteomes" id="UP000501346">
    <property type="component" value="Chromosome ScIV"/>
</dbReference>
<evidence type="ECO:0000256" key="10">
    <source>
        <dbReference type="PIRSR" id="PIRSR000362-2"/>
    </source>
</evidence>
<dbReference type="PRINTS" id="PR00419">
    <property type="entry name" value="ADXRDTASE"/>
</dbReference>
<dbReference type="Gene3D" id="3.50.50.60">
    <property type="entry name" value="FAD/NAD(P)-binding domain"/>
    <property type="match status" value="1"/>
</dbReference>
<dbReference type="GO" id="GO:0005739">
    <property type="term" value="C:mitochondrion"/>
    <property type="evidence" value="ECO:0007669"/>
    <property type="project" value="UniProtKB-SubCell"/>
</dbReference>
<comment type="subcellular location">
    <subcellularLocation>
        <location evidence="8">Mitochondrion</location>
    </subcellularLocation>
</comment>
<dbReference type="PIRSF" id="PIRSF000362">
    <property type="entry name" value="FNR"/>
    <property type="match status" value="1"/>
</dbReference>
<comment type="similarity">
    <text evidence="2 8">Belongs to the ferredoxin--NADP reductase type 1 family.</text>
</comment>
<dbReference type="FunFam" id="3.50.50.60:FF:000426">
    <property type="entry name" value="NADPH:adrenodoxin oxidoreductase, mitochondrial"/>
    <property type="match status" value="1"/>
</dbReference>
<gene>
    <name evidence="11" type="primary">ARH1_1</name>
    <name evidence="11" type="ORF">GRS66_001106</name>
</gene>
<proteinExistence type="inferred from homology"/>
<feature type="binding site" evidence="9">
    <location>
        <position position="407"/>
    </location>
    <ligand>
        <name>FAD</name>
        <dbReference type="ChEBI" id="CHEBI:57692"/>
    </ligand>
</feature>
<keyword evidence="12" id="KW-1185">Reference proteome</keyword>
<dbReference type="EC" id="1.18.1.6" evidence="8"/>
<dbReference type="AlphaFoldDB" id="A0A6C1DQK0"/>
<evidence type="ECO:0000313" key="11">
    <source>
        <dbReference type="EMBL" id="QID78877.1"/>
    </source>
</evidence>
<feature type="binding site" evidence="9">
    <location>
        <position position="100"/>
    </location>
    <ligand>
        <name>FAD</name>
        <dbReference type="ChEBI" id="CHEBI:57692"/>
    </ligand>
</feature>
<keyword evidence="6 8" id="KW-0560">Oxidoreductase</keyword>
<keyword evidence="8" id="KW-0496">Mitochondrion</keyword>
<evidence type="ECO:0000313" key="12">
    <source>
        <dbReference type="Proteomes" id="UP000501346"/>
    </source>
</evidence>
<dbReference type="EMBL" id="CP048985">
    <property type="protein sequence ID" value="QID78877.1"/>
    <property type="molecule type" value="Genomic_DNA"/>
</dbReference>
<dbReference type="InterPro" id="IPR021163">
    <property type="entry name" value="Ferredox_Rdtase_adrenod"/>
</dbReference>
<feature type="binding site" evidence="10">
    <location>
        <begin position="223"/>
        <end position="224"/>
    </location>
    <ligand>
        <name>NADP(+)</name>
        <dbReference type="ChEBI" id="CHEBI:58349"/>
    </ligand>
</feature>
<evidence type="ECO:0000256" key="3">
    <source>
        <dbReference type="ARBA" id="ARBA00022630"/>
    </source>
</evidence>
<keyword evidence="3 8" id="KW-0285">Flavoprotein</keyword>